<dbReference type="Pfam" id="PF13374">
    <property type="entry name" value="TPR_10"/>
    <property type="match status" value="1"/>
</dbReference>
<keyword evidence="5" id="KW-1185">Reference proteome</keyword>
<dbReference type="RefSeq" id="XP_012210342.1">
    <property type="nucleotide sequence ID" value="XM_012354952.1"/>
</dbReference>
<name>A0A067BXB3_SAPPC</name>
<accession>A0A067BXB3</accession>
<dbReference type="Proteomes" id="UP000030745">
    <property type="component" value="Unassembled WGS sequence"/>
</dbReference>
<dbReference type="PANTHER" id="PTHR45641:SF19">
    <property type="entry name" value="NEPHROCYSTIN-3"/>
    <property type="match status" value="1"/>
</dbReference>
<keyword evidence="1" id="KW-0677">Repeat</keyword>
<dbReference type="PROSITE" id="PS50005">
    <property type="entry name" value="TPR"/>
    <property type="match status" value="2"/>
</dbReference>
<feature type="repeat" description="TPR" evidence="3">
    <location>
        <begin position="512"/>
        <end position="545"/>
    </location>
</feature>
<dbReference type="Pfam" id="PF13181">
    <property type="entry name" value="TPR_8"/>
    <property type="match status" value="1"/>
</dbReference>
<dbReference type="STRING" id="695850.A0A067BXB3"/>
<dbReference type="VEuPathDB" id="FungiDB:SPRG_14394"/>
<dbReference type="GeneID" id="24136201"/>
<dbReference type="PANTHER" id="PTHR45641">
    <property type="entry name" value="TETRATRICOPEPTIDE REPEAT PROTEIN (AFU_ORTHOLOGUE AFUA_6G03870)"/>
    <property type="match status" value="1"/>
</dbReference>
<evidence type="ECO:0008006" key="6">
    <source>
        <dbReference type="Google" id="ProtNLM"/>
    </source>
</evidence>
<dbReference type="SUPFAM" id="SSF48452">
    <property type="entry name" value="TPR-like"/>
    <property type="match status" value="1"/>
</dbReference>
<dbReference type="KEGG" id="spar:SPRG_14394"/>
<evidence type="ECO:0000313" key="5">
    <source>
        <dbReference type="Proteomes" id="UP000030745"/>
    </source>
</evidence>
<evidence type="ECO:0000256" key="1">
    <source>
        <dbReference type="ARBA" id="ARBA00022737"/>
    </source>
</evidence>
<gene>
    <name evidence="4" type="ORF">SPRG_14394</name>
</gene>
<feature type="repeat" description="TPR" evidence="3">
    <location>
        <begin position="260"/>
        <end position="293"/>
    </location>
</feature>
<evidence type="ECO:0000313" key="4">
    <source>
        <dbReference type="EMBL" id="KDO18961.1"/>
    </source>
</evidence>
<dbReference type="InterPro" id="IPR019734">
    <property type="entry name" value="TPR_rpt"/>
</dbReference>
<proteinExistence type="predicted"/>
<dbReference type="EMBL" id="KK583381">
    <property type="protein sequence ID" value="KDO18961.1"/>
    <property type="molecule type" value="Genomic_DNA"/>
</dbReference>
<evidence type="ECO:0000256" key="2">
    <source>
        <dbReference type="ARBA" id="ARBA00022803"/>
    </source>
</evidence>
<reference evidence="4 5" key="1">
    <citation type="journal article" date="2013" name="PLoS Genet.">
        <title>Distinctive expansion of potential virulence genes in the genome of the oomycete fish pathogen Saprolegnia parasitica.</title>
        <authorList>
            <person name="Jiang R.H."/>
            <person name="de Bruijn I."/>
            <person name="Haas B.J."/>
            <person name="Belmonte R."/>
            <person name="Lobach L."/>
            <person name="Christie J."/>
            <person name="van den Ackerveken G."/>
            <person name="Bottin A."/>
            <person name="Bulone V."/>
            <person name="Diaz-Moreno S.M."/>
            <person name="Dumas B."/>
            <person name="Fan L."/>
            <person name="Gaulin E."/>
            <person name="Govers F."/>
            <person name="Grenville-Briggs L.J."/>
            <person name="Horner N.R."/>
            <person name="Levin J.Z."/>
            <person name="Mammella M."/>
            <person name="Meijer H.J."/>
            <person name="Morris P."/>
            <person name="Nusbaum C."/>
            <person name="Oome S."/>
            <person name="Phillips A.J."/>
            <person name="van Rooyen D."/>
            <person name="Rzeszutek E."/>
            <person name="Saraiva M."/>
            <person name="Secombes C.J."/>
            <person name="Seidl M.F."/>
            <person name="Snel B."/>
            <person name="Stassen J.H."/>
            <person name="Sykes S."/>
            <person name="Tripathy S."/>
            <person name="van den Berg H."/>
            <person name="Vega-Arreguin J.C."/>
            <person name="Wawra S."/>
            <person name="Young S.K."/>
            <person name="Zeng Q."/>
            <person name="Dieguez-Uribeondo J."/>
            <person name="Russ C."/>
            <person name="Tyler B.M."/>
            <person name="van West P."/>
        </authorList>
    </citation>
    <scope>NUCLEOTIDE SEQUENCE [LARGE SCALE GENOMIC DNA]</scope>
    <source>
        <strain evidence="4 5">CBS 223.65</strain>
    </source>
</reference>
<dbReference type="OrthoDB" id="9987589at2759"/>
<evidence type="ECO:0000256" key="3">
    <source>
        <dbReference type="PROSITE-ProRule" id="PRU00339"/>
    </source>
</evidence>
<dbReference type="Gene3D" id="1.25.40.10">
    <property type="entry name" value="Tetratricopeptide repeat domain"/>
    <property type="match status" value="2"/>
</dbReference>
<dbReference type="InterPro" id="IPR011990">
    <property type="entry name" value="TPR-like_helical_dom_sf"/>
</dbReference>
<sequence>MTAAASSSPARGLRLSYLRHFIISHGGETSFAGKTTAQVCFEFVVPLTKPTELSLVDHVANDPTTADYVSPANWYVSHAWQYLFLETVDSLERFFADRGLSDKAVIWFCVFNNNQHLASSYPFEYWSTTFKNGLAAIGNVVMIMHPWNDPIVLRRSWCVFEVYVAVTMGARFEIALAQGQEQRCIDDIAEDGAFLKMLATIKSEDSETTVPSDRDGIFDLIRAETSFLAVDRLIFSTLSSWIKAMLEAAIATAPSLVEKATRWQHLGDVYRNLAEFSDSERCFRTALALSLNMRGAVQAETLRLQSLVAFAMAHQGKPIETWDPLFRATLSTATTSLGETHPVTLATRGHYVASLGQHEAFVAALSLALEDFDVRRSLHGLSDKRTAKSIAEVGRMYVSLAEPRLASRWLRKAHGIQAKCLGREHMATMGVLTLLVVVLLQMGKGDEALALAEHVTRSHERTLGAFHRNTIEGRLNVATSLLLAGDTAAGTAQLLSVKSTLESRPDLRQILFIVYLNLGIAYGIQGQQEKALSSYRRAFLNVPCKVSAWVLYTVASHGPACQDDMALAREYVDAHPDAAPETWLESCMVCYKPMVGCLVACDACPRDVFKFCTSCRDTRPSRLLRFCRHDLQATKWTSTLPPRRFFLEHDLLATESTTYSEVDERFGAYESYCTTYEVPIQERLRRNSILTLNRGWHPML</sequence>
<dbReference type="SMART" id="SM00028">
    <property type="entry name" value="TPR"/>
    <property type="match status" value="3"/>
</dbReference>
<organism evidence="4 5">
    <name type="scientific">Saprolegnia parasitica (strain CBS 223.65)</name>
    <dbReference type="NCBI Taxonomy" id="695850"/>
    <lineage>
        <taxon>Eukaryota</taxon>
        <taxon>Sar</taxon>
        <taxon>Stramenopiles</taxon>
        <taxon>Oomycota</taxon>
        <taxon>Saprolegniomycetes</taxon>
        <taxon>Saprolegniales</taxon>
        <taxon>Saprolegniaceae</taxon>
        <taxon>Saprolegnia</taxon>
    </lineage>
</organism>
<dbReference type="OMA" id="IACFENA"/>
<protein>
    <recommendedName>
        <fullName evidence="6">MalT-like TPR region domain-containing protein</fullName>
    </recommendedName>
</protein>
<keyword evidence="2 3" id="KW-0802">TPR repeat</keyword>
<dbReference type="AlphaFoldDB" id="A0A067BXB3"/>